<sequence>MTDLASLSIPPDNGTETLKSATPAYVEKDGTSYHYEKRHRHHHHPPEYYSRYEIYGDGNGSPYEDFTYDAEDFSGPFSDDSESDVICAPKANGAGLDLQPTEMEDKNDADEKAAPEQDGISPHRLRYGRHNSFKDCGRFFARRSGHSPHRHEDHMGGRGGRFGGRGGHFSKHHHAGGHFNKHHHSGGHGRRHPLHHHSPGRHGPDNFWEKPSGDYDGPHGRPHYFGTRHHGRPGPPGPPRLAALSSHLHNMSISQDIPSPSSSSPSPIEALFPVDVLRSERKITIIVPVFGPRDKFSVMWQPETRSLELSTSLNAQKYPADLGTILSREIKTEVFKRTIDMSTFELGNTFWSSSRGIVTGDNIQTRICPDKDLMIIELPLTIKSEK</sequence>
<feature type="region of interest" description="Disordered" evidence="1">
    <location>
        <begin position="169"/>
        <end position="215"/>
    </location>
</feature>
<proteinExistence type="predicted"/>
<evidence type="ECO:0000313" key="2">
    <source>
        <dbReference type="EMBL" id="KAL1896215.1"/>
    </source>
</evidence>
<reference evidence="2 3" key="1">
    <citation type="journal article" date="2024" name="IMA Fungus">
        <title>IMA Genome - F19 : A genome assembly and annotation guide to empower mycologists, including annotated draft genome sequences of Ceratocystis pirilliformis, Diaporthe australafricana, Fusarium ophioides, Paecilomyces lecythidis, and Sporothrix stenoceras.</title>
        <authorList>
            <person name="Aylward J."/>
            <person name="Wilson A.M."/>
            <person name="Visagie C.M."/>
            <person name="Spraker J."/>
            <person name="Barnes I."/>
            <person name="Buitendag C."/>
            <person name="Ceriani C."/>
            <person name="Del Mar Angel L."/>
            <person name="du Plessis D."/>
            <person name="Fuchs T."/>
            <person name="Gasser K."/>
            <person name="Kramer D."/>
            <person name="Li W."/>
            <person name="Munsamy K."/>
            <person name="Piso A."/>
            <person name="Price J.L."/>
            <person name="Sonnekus B."/>
            <person name="Thomas C."/>
            <person name="van der Nest A."/>
            <person name="van Dijk A."/>
            <person name="van Heerden A."/>
            <person name="van Vuuren N."/>
            <person name="Yilmaz N."/>
            <person name="Duong T.A."/>
            <person name="van der Merwe N.A."/>
            <person name="Wingfield M.J."/>
            <person name="Wingfield B.D."/>
        </authorList>
    </citation>
    <scope>NUCLEOTIDE SEQUENCE [LARGE SCALE GENOMIC DNA]</scope>
    <source>
        <strain evidence="2 3">CMW 12675</strain>
    </source>
</reference>
<feature type="compositionally biased region" description="Basic and acidic residues" evidence="1">
    <location>
        <begin position="103"/>
        <end position="115"/>
    </location>
</feature>
<comment type="caution">
    <text evidence="2">The sequence shown here is derived from an EMBL/GenBank/DDBJ whole genome shotgun (WGS) entry which is preliminary data.</text>
</comment>
<keyword evidence="3" id="KW-1185">Reference proteome</keyword>
<dbReference type="Proteomes" id="UP001583280">
    <property type="component" value="Unassembled WGS sequence"/>
</dbReference>
<feature type="region of interest" description="Disordered" evidence="1">
    <location>
        <begin position="1"/>
        <end position="55"/>
    </location>
</feature>
<feature type="compositionally biased region" description="Basic and acidic residues" evidence="1">
    <location>
        <begin position="26"/>
        <end position="35"/>
    </location>
</feature>
<protein>
    <submittedName>
        <fullName evidence="2">Uncharacterized protein</fullName>
    </submittedName>
</protein>
<dbReference type="EMBL" id="JAWDJO010000062">
    <property type="protein sequence ID" value="KAL1896215.1"/>
    <property type="molecule type" value="Genomic_DNA"/>
</dbReference>
<evidence type="ECO:0000256" key="1">
    <source>
        <dbReference type="SAM" id="MobiDB-lite"/>
    </source>
</evidence>
<accession>A0ABR3Z6G4</accession>
<evidence type="ECO:0000313" key="3">
    <source>
        <dbReference type="Proteomes" id="UP001583280"/>
    </source>
</evidence>
<feature type="compositionally biased region" description="Basic and acidic residues" evidence="1">
    <location>
        <begin position="202"/>
        <end position="215"/>
    </location>
</feature>
<gene>
    <name evidence="2" type="ORF">Cpir12675_002923</name>
</gene>
<feature type="compositionally biased region" description="Basic residues" evidence="1">
    <location>
        <begin position="169"/>
        <end position="200"/>
    </location>
</feature>
<feature type="region of interest" description="Disordered" evidence="1">
    <location>
        <begin position="92"/>
        <end position="127"/>
    </location>
</feature>
<name>A0ABR3Z6G4_9PEZI</name>
<organism evidence="2 3">
    <name type="scientific">Ceratocystis pirilliformis</name>
    <dbReference type="NCBI Taxonomy" id="259994"/>
    <lineage>
        <taxon>Eukaryota</taxon>
        <taxon>Fungi</taxon>
        <taxon>Dikarya</taxon>
        <taxon>Ascomycota</taxon>
        <taxon>Pezizomycotina</taxon>
        <taxon>Sordariomycetes</taxon>
        <taxon>Hypocreomycetidae</taxon>
        <taxon>Microascales</taxon>
        <taxon>Ceratocystidaceae</taxon>
        <taxon>Ceratocystis</taxon>
    </lineage>
</organism>